<comment type="similarity">
    <text evidence="2 9">Belongs to the cytochrome P450 family.</text>
</comment>
<evidence type="ECO:0000256" key="7">
    <source>
        <dbReference type="ARBA" id="ARBA00023033"/>
    </source>
</evidence>
<dbReference type="InterPro" id="IPR001128">
    <property type="entry name" value="Cyt_P450"/>
</dbReference>
<dbReference type="PANTHER" id="PTHR24305">
    <property type="entry name" value="CYTOCHROME P450"/>
    <property type="match status" value="1"/>
</dbReference>
<keyword evidence="7 9" id="KW-0503">Monooxygenase</keyword>
<protein>
    <recommendedName>
        <fullName evidence="13">Isotrichodermin C-15 hydroxylase</fullName>
    </recommendedName>
</protein>
<dbReference type="InterPro" id="IPR017972">
    <property type="entry name" value="Cyt_P450_CS"/>
</dbReference>
<evidence type="ECO:0000256" key="8">
    <source>
        <dbReference type="PIRSR" id="PIRSR602401-1"/>
    </source>
</evidence>
<dbReference type="KEGG" id="pfy:PFICI_05838"/>
<name>W3XEW6_PESFW</name>
<dbReference type="InterPro" id="IPR036396">
    <property type="entry name" value="Cyt_P450_sf"/>
</dbReference>
<evidence type="ECO:0000313" key="12">
    <source>
        <dbReference type="Proteomes" id="UP000030651"/>
    </source>
</evidence>
<evidence type="ECO:0000256" key="2">
    <source>
        <dbReference type="ARBA" id="ARBA00010617"/>
    </source>
</evidence>
<dbReference type="eggNOG" id="KOG0158">
    <property type="taxonomic scope" value="Eukaryota"/>
</dbReference>
<dbReference type="InParanoid" id="W3XEW6"/>
<dbReference type="GeneID" id="19270851"/>
<dbReference type="PANTHER" id="PTHR24305:SF230">
    <property type="entry name" value="P450, PUTATIVE (EUROFUNG)-RELATED"/>
    <property type="match status" value="1"/>
</dbReference>
<keyword evidence="6 8" id="KW-0408">Iron</keyword>
<comment type="cofactor">
    <cofactor evidence="1 8">
        <name>heme</name>
        <dbReference type="ChEBI" id="CHEBI:30413"/>
    </cofactor>
</comment>
<evidence type="ECO:0000256" key="9">
    <source>
        <dbReference type="RuleBase" id="RU000461"/>
    </source>
</evidence>
<dbReference type="STRING" id="1229662.W3XEW6"/>
<dbReference type="GO" id="GO:0004497">
    <property type="term" value="F:monooxygenase activity"/>
    <property type="evidence" value="ECO:0007669"/>
    <property type="project" value="UniProtKB-KW"/>
</dbReference>
<feature type="binding site" description="axial binding residue" evidence="8">
    <location>
        <position position="448"/>
    </location>
    <ligand>
        <name>heme</name>
        <dbReference type="ChEBI" id="CHEBI:30413"/>
    </ligand>
    <ligandPart>
        <name>Fe</name>
        <dbReference type="ChEBI" id="CHEBI:18248"/>
    </ligandPart>
</feature>
<reference evidence="12" key="1">
    <citation type="journal article" date="2015" name="BMC Genomics">
        <title>Genomic and transcriptomic analysis of the endophytic fungus Pestalotiopsis fici reveals its lifestyle and high potential for synthesis of natural products.</title>
        <authorList>
            <person name="Wang X."/>
            <person name="Zhang X."/>
            <person name="Liu L."/>
            <person name="Xiang M."/>
            <person name="Wang W."/>
            <person name="Sun X."/>
            <person name="Che Y."/>
            <person name="Guo L."/>
            <person name="Liu G."/>
            <person name="Guo L."/>
            <person name="Wang C."/>
            <person name="Yin W.B."/>
            <person name="Stadler M."/>
            <person name="Zhang X."/>
            <person name="Liu X."/>
        </authorList>
    </citation>
    <scope>NUCLEOTIDE SEQUENCE [LARGE SCALE GENOMIC DNA]</scope>
    <source>
        <strain evidence="12">W106-1 / CGMCC3.15140</strain>
    </source>
</reference>
<dbReference type="RefSeq" id="XP_007832610.1">
    <property type="nucleotide sequence ID" value="XM_007834419.1"/>
</dbReference>
<dbReference type="PRINTS" id="PR00463">
    <property type="entry name" value="EP450I"/>
</dbReference>
<dbReference type="OrthoDB" id="1470350at2759"/>
<dbReference type="OMA" id="GIWQYAL"/>
<dbReference type="InterPro" id="IPR050121">
    <property type="entry name" value="Cytochrome_P450_monoxygenase"/>
</dbReference>
<sequence length="452" mass="50878">MVEIISLVPDAQVFISGLGTLSILIIAYCVAKVIYNLYLHPLRKFPGPMLWASSALPAALNNVSGKPHIKLLDLHRQYGEVVRIGPNELAFAHADAWKEICGHLKHGQHEHGKDPKYADESLDKSLISTSRERHGPMRRTLAHAFSARAMADQQPLINRYINLFLQKISERCNNGTVALDMTDWYEFMTFDMIGDLAFGESFGCLEKEKAHPWVNILFDSLKFLPWLQAINDFPFFSILKPSYFVLLMPRDILRKRQDSIEFSKASLGKRLSSPITRPDFVDAMLAAKGGYSMSELEMVDNSVLLTTAGSETTATTLTATTYFLGTHPEVLAKLSTEIRSSFKNEEEININSVQNLPYMLAVLKEVMRVYPPVPIALVRRAAPGGAEIAGRYIPEGTTLGIWQYALYHLSSNFLCPDEFIPDRWLDDQRFANDCKDAHQPFSYGPRNCIGMK</sequence>
<dbReference type="GO" id="GO:0020037">
    <property type="term" value="F:heme binding"/>
    <property type="evidence" value="ECO:0007669"/>
    <property type="project" value="InterPro"/>
</dbReference>
<keyword evidence="10" id="KW-0472">Membrane</keyword>
<keyword evidence="5 9" id="KW-0560">Oxidoreductase</keyword>
<accession>W3XEW6</accession>
<dbReference type="Pfam" id="PF00067">
    <property type="entry name" value="p450"/>
    <property type="match status" value="1"/>
</dbReference>
<dbReference type="Proteomes" id="UP000030651">
    <property type="component" value="Unassembled WGS sequence"/>
</dbReference>
<evidence type="ECO:0008006" key="13">
    <source>
        <dbReference type="Google" id="ProtNLM"/>
    </source>
</evidence>
<dbReference type="AlphaFoldDB" id="W3XEW6"/>
<evidence type="ECO:0000256" key="10">
    <source>
        <dbReference type="SAM" id="Phobius"/>
    </source>
</evidence>
<dbReference type="CDD" id="cd11058">
    <property type="entry name" value="CYP60B-like"/>
    <property type="match status" value="1"/>
</dbReference>
<dbReference type="SUPFAM" id="SSF48264">
    <property type="entry name" value="Cytochrome P450"/>
    <property type="match status" value="1"/>
</dbReference>
<organism evidence="11 12">
    <name type="scientific">Pestalotiopsis fici (strain W106-1 / CGMCC3.15140)</name>
    <dbReference type="NCBI Taxonomy" id="1229662"/>
    <lineage>
        <taxon>Eukaryota</taxon>
        <taxon>Fungi</taxon>
        <taxon>Dikarya</taxon>
        <taxon>Ascomycota</taxon>
        <taxon>Pezizomycotina</taxon>
        <taxon>Sordariomycetes</taxon>
        <taxon>Xylariomycetidae</taxon>
        <taxon>Amphisphaeriales</taxon>
        <taxon>Sporocadaceae</taxon>
        <taxon>Pestalotiopsis</taxon>
    </lineage>
</organism>
<dbReference type="Gene3D" id="1.10.630.10">
    <property type="entry name" value="Cytochrome P450"/>
    <property type="match status" value="1"/>
</dbReference>
<dbReference type="GO" id="GO:0005506">
    <property type="term" value="F:iron ion binding"/>
    <property type="evidence" value="ECO:0007669"/>
    <property type="project" value="InterPro"/>
</dbReference>
<keyword evidence="10" id="KW-1133">Transmembrane helix</keyword>
<keyword evidence="10" id="KW-0812">Transmembrane</keyword>
<evidence type="ECO:0000256" key="4">
    <source>
        <dbReference type="ARBA" id="ARBA00022723"/>
    </source>
</evidence>
<evidence type="ECO:0000256" key="6">
    <source>
        <dbReference type="ARBA" id="ARBA00023004"/>
    </source>
</evidence>
<dbReference type="GO" id="GO:0016705">
    <property type="term" value="F:oxidoreductase activity, acting on paired donors, with incorporation or reduction of molecular oxygen"/>
    <property type="evidence" value="ECO:0007669"/>
    <property type="project" value="InterPro"/>
</dbReference>
<gene>
    <name evidence="11" type="ORF">PFICI_05838</name>
</gene>
<feature type="transmembrane region" description="Helical" evidence="10">
    <location>
        <begin position="12"/>
        <end position="35"/>
    </location>
</feature>
<dbReference type="InterPro" id="IPR002401">
    <property type="entry name" value="Cyt_P450_E_grp-I"/>
</dbReference>
<evidence type="ECO:0000256" key="5">
    <source>
        <dbReference type="ARBA" id="ARBA00023002"/>
    </source>
</evidence>
<evidence type="ECO:0000256" key="1">
    <source>
        <dbReference type="ARBA" id="ARBA00001971"/>
    </source>
</evidence>
<evidence type="ECO:0000256" key="3">
    <source>
        <dbReference type="ARBA" id="ARBA00022617"/>
    </source>
</evidence>
<dbReference type="EMBL" id="KI912111">
    <property type="protein sequence ID" value="ETS83962.1"/>
    <property type="molecule type" value="Genomic_DNA"/>
</dbReference>
<dbReference type="PRINTS" id="PR00385">
    <property type="entry name" value="P450"/>
</dbReference>
<keyword evidence="12" id="KW-1185">Reference proteome</keyword>
<keyword evidence="4 8" id="KW-0479">Metal-binding</keyword>
<proteinExistence type="inferred from homology"/>
<evidence type="ECO:0000313" key="11">
    <source>
        <dbReference type="EMBL" id="ETS83962.1"/>
    </source>
</evidence>
<keyword evidence="3 8" id="KW-0349">Heme</keyword>
<dbReference type="HOGENOM" id="CLU_001570_14_11_1"/>
<dbReference type="PROSITE" id="PS00086">
    <property type="entry name" value="CYTOCHROME_P450"/>
    <property type="match status" value="1"/>
</dbReference>